<dbReference type="EMBL" id="AY596296">
    <property type="protein sequence ID" value="AAV44906.1"/>
    <property type="molecule type" value="Genomic_DNA"/>
</dbReference>
<dbReference type="HOGENOM" id="CLU_3130740_0_0_2"/>
<accession>Q5V6E6</accession>
<dbReference type="Proteomes" id="UP000001169">
    <property type="component" value="Plasmid pNG700"/>
</dbReference>
<reference evidence="1 2" key="1">
    <citation type="journal article" date="2004" name="Genome Res.">
        <title>Genome sequence of Haloarcula marismortui: a halophilic archaeon from the Dead Sea.</title>
        <authorList>
            <person name="Baliga N.S."/>
            <person name="Bonneau R."/>
            <person name="Facciotti M.T."/>
            <person name="Pan M."/>
            <person name="Glusman G."/>
            <person name="Deutsch E.W."/>
            <person name="Shannon P."/>
            <person name="Chiu Y."/>
            <person name="Weng R.S."/>
            <person name="Gan R.R."/>
            <person name="Hung P."/>
            <person name="Date S.V."/>
            <person name="Marcotte E."/>
            <person name="Hood L."/>
            <person name="Ng W.V."/>
        </authorList>
    </citation>
    <scope>NUCLEOTIDE SEQUENCE [LARGE SCALE GENOMIC DNA]</scope>
    <source>
        <strain evidence="2">ATCC 43049 / DSM 3752 / JCM 8966 / VKM B-1809</strain>
        <plasmid evidence="2">Plasmid pNG700</plasmid>
    </source>
</reference>
<name>Q5V6E6_HALMA</name>
<evidence type="ECO:0000313" key="2">
    <source>
        <dbReference type="Proteomes" id="UP000001169"/>
    </source>
</evidence>
<evidence type="ECO:0000313" key="1">
    <source>
        <dbReference type="EMBL" id="AAV44906.1"/>
    </source>
</evidence>
<sequence length="49" mass="5576">MHDTVVRGTANPVRLASAARYAAFTYCYKTEQADVNRVTGSNFIFLHRR</sequence>
<dbReference type="EnsemblBacteria" id="AAV44906">
    <property type="protein sequence ID" value="AAV44906"/>
    <property type="gene ID" value="pNG7201"/>
</dbReference>
<dbReference type="AlphaFoldDB" id="Q5V6E6"/>
<protein>
    <submittedName>
        <fullName evidence="1">Uncharacterized protein</fullName>
    </submittedName>
</protein>
<proteinExistence type="predicted"/>
<keyword evidence="2" id="KW-1185">Reference proteome</keyword>
<organism evidence="1 2">
    <name type="scientific">Haloarcula marismortui (strain ATCC 43049 / DSM 3752 / JCM 8966 / VKM B-1809)</name>
    <name type="common">Halobacterium marismortui</name>
    <dbReference type="NCBI Taxonomy" id="272569"/>
    <lineage>
        <taxon>Archaea</taxon>
        <taxon>Methanobacteriati</taxon>
        <taxon>Methanobacteriota</taxon>
        <taxon>Stenosarchaea group</taxon>
        <taxon>Halobacteria</taxon>
        <taxon>Halobacteriales</taxon>
        <taxon>Haloarculaceae</taxon>
        <taxon>Haloarcula</taxon>
    </lineage>
</organism>
<keyword evidence="1" id="KW-0614">Plasmid</keyword>
<dbReference type="KEGG" id="hma:pNG7201"/>
<geneLocation type="plasmid" evidence="1 2">
    <name>pNG700</name>
</geneLocation>
<gene>
    <name evidence="1" type="ordered locus">pNG7201</name>
</gene>